<dbReference type="FunFam" id="2.60.40.420:FF:000003">
    <property type="entry name" value="Blue copper"/>
    <property type="match status" value="1"/>
</dbReference>
<evidence type="ECO:0000313" key="7">
    <source>
        <dbReference type="EMBL" id="KAK9146681.1"/>
    </source>
</evidence>
<evidence type="ECO:0000256" key="1">
    <source>
        <dbReference type="ARBA" id="ARBA00022723"/>
    </source>
</evidence>
<dbReference type="PROSITE" id="PS51485">
    <property type="entry name" value="PHYTOCYANIN"/>
    <property type="match status" value="1"/>
</dbReference>
<organism evidence="7 8">
    <name type="scientific">Stephania japonica</name>
    <dbReference type="NCBI Taxonomy" id="461633"/>
    <lineage>
        <taxon>Eukaryota</taxon>
        <taxon>Viridiplantae</taxon>
        <taxon>Streptophyta</taxon>
        <taxon>Embryophyta</taxon>
        <taxon>Tracheophyta</taxon>
        <taxon>Spermatophyta</taxon>
        <taxon>Magnoliopsida</taxon>
        <taxon>Ranunculales</taxon>
        <taxon>Menispermaceae</taxon>
        <taxon>Menispermoideae</taxon>
        <taxon>Cissampelideae</taxon>
        <taxon>Stephania</taxon>
    </lineage>
</organism>
<feature type="domain" description="Phytocyanin" evidence="6">
    <location>
        <begin position="25"/>
        <end position="126"/>
    </location>
</feature>
<evidence type="ECO:0000313" key="8">
    <source>
        <dbReference type="Proteomes" id="UP001417504"/>
    </source>
</evidence>
<sequence length="218" mass="22505">MASLLNTIFIFSIVIALSHISLASKIHIVGESGGWDAGTTDYEKWASSQTFNVGDTLVFKYLPNIHNVMQVTQKDFESCNPPAKAIATYTSGKDTVILKTSGDFYFICGAPGHCDAGQKVHVKVGQGSASSSSAPAMSPKSSSSSSSTPPPTSSSSAPPMSTSPSEPMAKSPSGSVNVVSAKAPSPSSGAMAVAPSKALLYTLSMAMLAMLLFVNGHH</sequence>
<evidence type="ECO:0000256" key="5">
    <source>
        <dbReference type="SAM" id="SignalP"/>
    </source>
</evidence>
<dbReference type="GO" id="GO:0046872">
    <property type="term" value="F:metal ion binding"/>
    <property type="evidence" value="ECO:0007669"/>
    <property type="project" value="UniProtKB-KW"/>
</dbReference>
<dbReference type="GO" id="GO:0005886">
    <property type="term" value="C:plasma membrane"/>
    <property type="evidence" value="ECO:0007669"/>
    <property type="project" value="TreeGrafter"/>
</dbReference>
<dbReference type="InterPro" id="IPR003245">
    <property type="entry name" value="Phytocyanin_dom"/>
</dbReference>
<evidence type="ECO:0000256" key="2">
    <source>
        <dbReference type="ARBA" id="ARBA00023008"/>
    </source>
</evidence>
<dbReference type="Proteomes" id="UP001417504">
    <property type="component" value="Unassembled WGS sequence"/>
</dbReference>
<dbReference type="PANTHER" id="PTHR33021">
    <property type="entry name" value="BLUE COPPER PROTEIN"/>
    <property type="match status" value="1"/>
</dbReference>
<proteinExistence type="predicted"/>
<evidence type="ECO:0000259" key="6">
    <source>
        <dbReference type="PROSITE" id="PS51485"/>
    </source>
</evidence>
<dbReference type="CDD" id="cd04216">
    <property type="entry name" value="Phytocyanin"/>
    <property type="match status" value="1"/>
</dbReference>
<accession>A0AAP0PMY2</accession>
<dbReference type="EMBL" id="JBBNAE010000002">
    <property type="protein sequence ID" value="KAK9146681.1"/>
    <property type="molecule type" value="Genomic_DNA"/>
</dbReference>
<keyword evidence="5" id="KW-0732">Signal</keyword>
<dbReference type="Gene3D" id="2.60.40.420">
    <property type="entry name" value="Cupredoxins - blue copper proteins"/>
    <property type="match status" value="1"/>
</dbReference>
<comment type="caution">
    <text evidence="7">The sequence shown here is derived from an EMBL/GenBank/DDBJ whole genome shotgun (WGS) entry which is preliminary data.</text>
</comment>
<dbReference type="PANTHER" id="PTHR33021:SF356">
    <property type="entry name" value="MAVICYANIN"/>
    <property type="match status" value="1"/>
</dbReference>
<feature type="region of interest" description="Disordered" evidence="4">
    <location>
        <begin position="125"/>
        <end position="190"/>
    </location>
</feature>
<keyword evidence="2" id="KW-0186">Copper</keyword>
<reference evidence="7 8" key="1">
    <citation type="submission" date="2024-01" db="EMBL/GenBank/DDBJ databases">
        <title>Genome assemblies of Stephania.</title>
        <authorList>
            <person name="Yang L."/>
        </authorList>
    </citation>
    <scope>NUCLEOTIDE SEQUENCE [LARGE SCALE GENOMIC DNA]</scope>
    <source>
        <strain evidence="7">QJT</strain>
        <tissue evidence="7">Leaf</tissue>
    </source>
</reference>
<dbReference type="GO" id="GO:0009055">
    <property type="term" value="F:electron transfer activity"/>
    <property type="evidence" value="ECO:0007669"/>
    <property type="project" value="InterPro"/>
</dbReference>
<feature type="compositionally biased region" description="Low complexity" evidence="4">
    <location>
        <begin position="128"/>
        <end position="169"/>
    </location>
</feature>
<dbReference type="SUPFAM" id="SSF49503">
    <property type="entry name" value="Cupredoxins"/>
    <property type="match status" value="1"/>
</dbReference>
<keyword evidence="8" id="KW-1185">Reference proteome</keyword>
<dbReference type="InterPro" id="IPR039391">
    <property type="entry name" value="Phytocyanin-like"/>
</dbReference>
<dbReference type="AlphaFoldDB" id="A0AAP0PMY2"/>
<dbReference type="PROSITE" id="PS00196">
    <property type="entry name" value="COPPER_BLUE"/>
    <property type="match status" value="1"/>
</dbReference>
<evidence type="ECO:0000256" key="3">
    <source>
        <dbReference type="ARBA" id="ARBA00023180"/>
    </source>
</evidence>
<protein>
    <recommendedName>
        <fullName evidence="6">Phytocyanin domain-containing protein</fullName>
    </recommendedName>
</protein>
<keyword evidence="3" id="KW-0325">Glycoprotein</keyword>
<keyword evidence="1" id="KW-0479">Metal-binding</keyword>
<feature type="chain" id="PRO_5042888835" description="Phytocyanin domain-containing protein" evidence="5">
    <location>
        <begin position="24"/>
        <end position="218"/>
    </location>
</feature>
<gene>
    <name evidence="7" type="ORF">Sjap_006584</name>
</gene>
<name>A0AAP0PMY2_9MAGN</name>
<evidence type="ECO:0000256" key="4">
    <source>
        <dbReference type="SAM" id="MobiDB-lite"/>
    </source>
</evidence>
<feature type="signal peptide" evidence="5">
    <location>
        <begin position="1"/>
        <end position="23"/>
    </location>
</feature>
<dbReference type="Pfam" id="PF02298">
    <property type="entry name" value="Cu_bind_like"/>
    <property type="match status" value="1"/>
</dbReference>
<dbReference type="InterPro" id="IPR028871">
    <property type="entry name" value="BlueCu_1_BS"/>
</dbReference>
<dbReference type="InterPro" id="IPR008972">
    <property type="entry name" value="Cupredoxin"/>
</dbReference>